<dbReference type="InterPro" id="IPR019999">
    <property type="entry name" value="Anth_synth_I-like"/>
</dbReference>
<dbReference type="EC" id="2.6.1.85" evidence="4"/>
<dbReference type="InterPro" id="IPR006805">
    <property type="entry name" value="Anth_synth_I_N"/>
</dbReference>
<dbReference type="SUPFAM" id="SSF56322">
    <property type="entry name" value="ADC synthase"/>
    <property type="match status" value="1"/>
</dbReference>
<dbReference type="GO" id="GO:0046820">
    <property type="term" value="F:4-amino-4-deoxychorismate synthase activity"/>
    <property type="evidence" value="ECO:0007669"/>
    <property type="project" value="UniProtKB-EC"/>
</dbReference>
<dbReference type="InterPro" id="IPR005801">
    <property type="entry name" value="ADC_synthase"/>
</dbReference>
<feature type="region of interest" description="Disordered" evidence="1">
    <location>
        <begin position="217"/>
        <end position="249"/>
    </location>
</feature>
<sequence>MLAIALDVEYRTTQHPTTHFSLTSKRGTIITPRNGGSIHVARELDFGGDPDLAWVFDKLHQLPNCIWLDSASDNQFDRGRYSFLSADPVAWCSADMDSPDPWPVLYEWCRKLQHLVPRHDEATSDLPPFWGGIAGLLAYESAWWLEPSLRPTNSPRTDPIPGLAIGLYDWTFAVDHQTQKTWLLSTGISETFDLDRDRAIERADQVMSWLGGDGSYPSASNHADAPQQYATSQPPTKTRRDPRYEGVTSNFTDDSYAAAVQDIVDRICSGDSFQVNLAQTLTHEATCKPEELYTRLRAINPAPYAAYFDAGDYHVLSSSPEGFLQVRSDEAGDRSVVTRPIKGTVAKTEDDQENERLGAVLLASEKDRAENIMIVDLMRNDLSRVCTDESVQVTKLCELERYQSVQHLVSTVRGTLDSDATVADLLAACFPGGSITGAPKVEAMRTIAHLERRPRGPYCGSLGYISLSGAGDFNILIRTVTQRTVSTGESIWEFPVGGGITARSNPERETEETWVKAASLLEAITSAG</sequence>
<dbReference type="RefSeq" id="WP_315854644.1">
    <property type="nucleotide sequence ID" value="NZ_JACHXU010000017.1"/>
</dbReference>
<feature type="domain" description="Anthranilate synthase component I N-terminal" evidence="3">
    <location>
        <begin position="55"/>
        <end position="183"/>
    </location>
</feature>
<evidence type="ECO:0000259" key="2">
    <source>
        <dbReference type="Pfam" id="PF00425"/>
    </source>
</evidence>
<name>A0A7W5E2N9_9BACT</name>
<dbReference type="AlphaFoldDB" id="A0A7W5E2N9"/>
<dbReference type="Pfam" id="PF04715">
    <property type="entry name" value="Anth_synt_I_N"/>
    <property type="match status" value="1"/>
</dbReference>
<evidence type="ECO:0000259" key="3">
    <source>
        <dbReference type="Pfam" id="PF04715"/>
    </source>
</evidence>
<comment type="caution">
    <text evidence="4">The sequence shown here is derived from an EMBL/GenBank/DDBJ whole genome shotgun (WGS) entry which is preliminary data.</text>
</comment>
<dbReference type="EMBL" id="JACHXU010000017">
    <property type="protein sequence ID" value="MBB3208624.1"/>
    <property type="molecule type" value="Genomic_DNA"/>
</dbReference>
<dbReference type="Pfam" id="PF00425">
    <property type="entry name" value="Chorismate_bind"/>
    <property type="match status" value="1"/>
</dbReference>
<keyword evidence="4" id="KW-0032">Aminotransferase</keyword>
<dbReference type="PRINTS" id="PR00095">
    <property type="entry name" value="ANTSNTHASEI"/>
</dbReference>
<accession>A0A7W5E2N9</accession>
<dbReference type="PANTHER" id="PTHR11236">
    <property type="entry name" value="AMINOBENZOATE/ANTHRANILATE SYNTHASE"/>
    <property type="match status" value="1"/>
</dbReference>
<dbReference type="PANTHER" id="PTHR11236:SF50">
    <property type="entry name" value="AMINODEOXYCHORISMATE SYNTHASE COMPONENT 1"/>
    <property type="match status" value="1"/>
</dbReference>
<reference evidence="4 5" key="1">
    <citation type="submission" date="2020-08" db="EMBL/GenBank/DDBJ databases">
        <title>Genomic Encyclopedia of Type Strains, Phase III (KMG-III): the genomes of soil and plant-associated and newly described type strains.</title>
        <authorList>
            <person name="Whitman W."/>
        </authorList>
    </citation>
    <scope>NUCLEOTIDE SEQUENCE [LARGE SCALE GENOMIC DNA]</scope>
    <source>
        <strain evidence="4 5">CECT 8075</strain>
    </source>
</reference>
<keyword evidence="4" id="KW-0808">Transferase</keyword>
<evidence type="ECO:0000313" key="5">
    <source>
        <dbReference type="Proteomes" id="UP000536179"/>
    </source>
</evidence>
<protein>
    <submittedName>
        <fullName evidence="4">Para-aminobenzoate synthetase component 1</fullName>
        <ecNumber evidence="4">2.6.1.85</ecNumber>
    </submittedName>
</protein>
<dbReference type="Proteomes" id="UP000536179">
    <property type="component" value="Unassembled WGS sequence"/>
</dbReference>
<organism evidence="4 5">
    <name type="scientific">Aporhodopirellula rubra</name>
    <dbReference type="NCBI Taxonomy" id="980271"/>
    <lineage>
        <taxon>Bacteria</taxon>
        <taxon>Pseudomonadati</taxon>
        <taxon>Planctomycetota</taxon>
        <taxon>Planctomycetia</taxon>
        <taxon>Pirellulales</taxon>
        <taxon>Pirellulaceae</taxon>
        <taxon>Aporhodopirellula</taxon>
    </lineage>
</organism>
<evidence type="ECO:0000256" key="1">
    <source>
        <dbReference type="SAM" id="MobiDB-lite"/>
    </source>
</evidence>
<dbReference type="InterPro" id="IPR015890">
    <property type="entry name" value="Chorismate_C"/>
</dbReference>
<dbReference type="GO" id="GO:0000162">
    <property type="term" value="P:L-tryptophan biosynthetic process"/>
    <property type="evidence" value="ECO:0007669"/>
    <property type="project" value="TreeGrafter"/>
</dbReference>
<evidence type="ECO:0000313" key="4">
    <source>
        <dbReference type="EMBL" id="MBB3208624.1"/>
    </source>
</evidence>
<feature type="domain" description="Chorismate-utilising enzyme C-terminal" evidence="2">
    <location>
        <begin position="254"/>
        <end position="516"/>
    </location>
</feature>
<proteinExistence type="predicted"/>
<gene>
    <name evidence="4" type="ORF">FHS27_004456</name>
</gene>
<keyword evidence="5" id="KW-1185">Reference proteome</keyword>
<dbReference type="Gene3D" id="3.60.120.10">
    <property type="entry name" value="Anthranilate synthase"/>
    <property type="match status" value="1"/>
</dbReference>